<proteinExistence type="predicted"/>
<dbReference type="RefSeq" id="WP_161208973.1">
    <property type="nucleotide sequence ID" value="NZ_WWVT01000006.1"/>
</dbReference>
<gene>
    <name evidence="1" type="ORF">GT694_05885</name>
</gene>
<protein>
    <submittedName>
        <fullName evidence="1">Uncharacterized protein</fullName>
    </submittedName>
</protein>
<accession>A0A6L8TBT6</accession>
<sequence length="47" mass="5224">MMLFGYEQVAKRIANICLTDSGVVGLDAAKEFFGQLKTLSEADVEWK</sequence>
<comment type="caution">
    <text evidence="1">The sequence shown here is derived from an EMBL/GenBank/DDBJ whole genome shotgun (WGS) entry which is preliminary data.</text>
</comment>
<dbReference type="EMBL" id="WWVT01000006">
    <property type="protein sequence ID" value="MZL61589.1"/>
    <property type="molecule type" value="Genomic_DNA"/>
</dbReference>
<evidence type="ECO:0000313" key="2">
    <source>
        <dbReference type="Proteomes" id="UP000473323"/>
    </source>
</evidence>
<evidence type="ECO:0000313" key="1">
    <source>
        <dbReference type="EMBL" id="MZL61589.1"/>
    </source>
</evidence>
<reference evidence="1 2" key="1">
    <citation type="journal article" date="2019" name="Nat. Med.">
        <title>A library of human gut bacterial isolates paired with longitudinal multiomics data enables mechanistic microbiome research.</title>
        <authorList>
            <person name="Poyet M."/>
            <person name="Groussin M."/>
            <person name="Gibbons S.M."/>
            <person name="Avila-Pacheco J."/>
            <person name="Jiang X."/>
            <person name="Kearney S.M."/>
            <person name="Perrotta A.R."/>
            <person name="Berdy B."/>
            <person name="Zhao S."/>
            <person name="Lieberman T.D."/>
            <person name="Swanson P.K."/>
            <person name="Smith M."/>
            <person name="Roesemann S."/>
            <person name="Alexander J.E."/>
            <person name="Rich S.A."/>
            <person name="Livny J."/>
            <person name="Vlamakis H."/>
            <person name="Clish C."/>
            <person name="Bullock K."/>
            <person name="Deik A."/>
            <person name="Scott J."/>
            <person name="Pierce K.A."/>
            <person name="Xavier R.J."/>
            <person name="Alm E.J."/>
        </authorList>
    </citation>
    <scope>NUCLEOTIDE SEQUENCE [LARGE SCALE GENOMIC DNA]</scope>
    <source>
        <strain evidence="1 2">BIOML-A4</strain>
    </source>
</reference>
<organism evidence="1 2">
    <name type="scientific">Blautia massiliensis</name>
    <name type="common">ex Durand et al. 2017</name>
    <dbReference type="NCBI Taxonomy" id="1737424"/>
    <lineage>
        <taxon>Bacteria</taxon>
        <taxon>Bacillati</taxon>
        <taxon>Bacillota</taxon>
        <taxon>Clostridia</taxon>
        <taxon>Lachnospirales</taxon>
        <taxon>Lachnospiraceae</taxon>
        <taxon>Blautia</taxon>
    </lineage>
</organism>
<name>A0A6L8TBT6_9FIRM</name>
<dbReference type="Proteomes" id="UP000473323">
    <property type="component" value="Unassembled WGS sequence"/>
</dbReference>
<dbReference type="AlphaFoldDB" id="A0A6L8TBT6"/>